<evidence type="ECO:0000313" key="13">
    <source>
        <dbReference type="Proteomes" id="UP001152795"/>
    </source>
</evidence>
<feature type="region of interest" description="Disordered" evidence="8">
    <location>
        <begin position="148"/>
        <end position="177"/>
    </location>
</feature>
<keyword evidence="6 9" id="KW-1133">Transmembrane helix</keyword>
<keyword evidence="7 9" id="KW-0472">Membrane</keyword>
<dbReference type="InterPro" id="IPR058533">
    <property type="entry name" value="Cation_efflux_TM"/>
</dbReference>
<dbReference type="InterPro" id="IPR002524">
    <property type="entry name" value="Cation_efflux"/>
</dbReference>
<evidence type="ECO:0000256" key="2">
    <source>
        <dbReference type="ARBA" id="ARBA00008873"/>
    </source>
</evidence>
<dbReference type="InterPro" id="IPR027470">
    <property type="entry name" value="Cation_efflux_CTD"/>
</dbReference>
<evidence type="ECO:0000256" key="7">
    <source>
        <dbReference type="ARBA" id="ARBA00023136"/>
    </source>
</evidence>
<feature type="compositionally biased region" description="Polar residues" evidence="8">
    <location>
        <begin position="167"/>
        <end position="176"/>
    </location>
</feature>
<dbReference type="Gene3D" id="1.20.1510.10">
    <property type="entry name" value="Cation efflux protein transmembrane domain"/>
    <property type="match status" value="1"/>
</dbReference>
<feature type="region of interest" description="Disordered" evidence="8">
    <location>
        <begin position="428"/>
        <end position="458"/>
    </location>
</feature>
<gene>
    <name evidence="12" type="ORF">PACLA_8A063318</name>
</gene>
<comment type="similarity">
    <text evidence="2">Belongs to the cation diffusion facilitator (CDF) transporter (TC 2.A.4) family. SLC30A subfamily.</text>
</comment>
<dbReference type="NCBIfam" id="TIGR01297">
    <property type="entry name" value="CDF"/>
    <property type="match status" value="1"/>
</dbReference>
<dbReference type="PANTHER" id="PTHR45820">
    <property type="entry name" value="FI23527P1"/>
    <property type="match status" value="1"/>
</dbReference>
<feature type="transmembrane region" description="Helical" evidence="9">
    <location>
        <begin position="288"/>
        <end position="310"/>
    </location>
</feature>
<dbReference type="GO" id="GO:0006882">
    <property type="term" value="P:intracellular zinc ion homeostasis"/>
    <property type="evidence" value="ECO:0007669"/>
    <property type="project" value="TreeGrafter"/>
</dbReference>
<dbReference type="EMBL" id="CACRXK020010918">
    <property type="protein sequence ID" value="CAB4020365.1"/>
    <property type="molecule type" value="Genomic_DNA"/>
</dbReference>
<feature type="transmembrane region" description="Helical" evidence="9">
    <location>
        <begin position="85"/>
        <end position="104"/>
    </location>
</feature>
<keyword evidence="3" id="KW-0813">Transport</keyword>
<feature type="domain" description="Cation efflux protein transmembrane" evidence="10">
    <location>
        <begin position="19"/>
        <end position="318"/>
    </location>
</feature>
<evidence type="ECO:0000259" key="11">
    <source>
        <dbReference type="Pfam" id="PF16916"/>
    </source>
</evidence>
<evidence type="ECO:0000256" key="1">
    <source>
        <dbReference type="ARBA" id="ARBA00004141"/>
    </source>
</evidence>
<dbReference type="Pfam" id="PF01545">
    <property type="entry name" value="Cation_efflux"/>
    <property type="match status" value="1"/>
</dbReference>
<feature type="transmembrane region" description="Helical" evidence="9">
    <location>
        <begin position="120"/>
        <end position="140"/>
    </location>
</feature>
<evidence type="ECO:0000256" key="8">
    <source>
        <dbReference type="SAM" id="MobiDB-lite"/>
    </source>
</evidence>
<protein>
    <submittedName>
        <fullName evidence="12">Zinc transporter 1-like</fullName>
    </submittedName>
</protein>
<dbReference type="AlphaFoldDB" id="A0A6S7IMJ8"/>
<comment type="subcellular location">
    <subcellularLocation>
        <location evidence="1">Membrane</location>
        <topology evidence="1">Multi-pass membrane protein</topology>
    </subcellularLocation>
</comment>
<evidence type="ECO:0000256" key="5">
    <source>
        <dbReference type="ARBA" id="ARBA00022833"/>
    </source>
</evidence>
<dbReference type="InterPro" id="IPR027469">
    <property type="entry name" value="Cation_efflux_TMD_sf"/>
</dbReference>
<dbReference type="GO" id="GO:0016020">
    <property type="term" value="C:membrane"/>
    <property type="evidence" value="ECO:0007669"/>
    <property type="project" value="UniProtKB-SubCell"/>
</dbReference>
<feature type="domain" description="Cation efflux protein cytoplasmic" evidence="11">
    <location>
        <begin position="323"/>
        <end position="395"/>
    </location>
</feature>
<keyword evidence="13" id="KW-1185">Reference proteome</keyword>
<evidence type="ECO:0000256" key="9">
    <source>
        <dbReference type="SAM" id="Phobius"/>
    </source>
</evidence>
<reference evidence="12" key="1">
    <citation type="submission" date="2020-04" db="EMBL/GenBank/DDBJ databases">
        <authorList>
            <person name="Alioto T."/>
            <person name="Alioto T."/>
            <person name="Gomez Garrido J."/>
        </authorList>
    </citation>
    <scope>NUCLEOTIDE SEQUENCE</scope>
    <source>
        <strain evidence="12">A484AB</strain>
    </source>
</reference>
<evidence type="ECO:0000256" key="6">
    <source>
        <dbReference type="ARBA" id="ARBA00022989"/>
    </source>
</evidence>
<keyword evidence="4 9" id="KW-0812">Transmembrane</keyword>
<accession>A0A6S7IMJ8</accession>
<dbReference type="OrthoDB" id="29444at2759"/>
<evidence type="ECO:0000259" key="10">
    <source>
        <dbReference type="Pfam" id="PF01545"/>
    </source>
</evidence>
<sequence length="458" mass="50183">MTKPKRKAVRNTKTCSLLSMLVLTSSFFLVEIIVGYITRSVALVADSFHMLSDVISLIVGFFALRYSKKSGQTDRNTFGWQRAEVLGALINAVFLVALCFTIFIEGLKRLVEVEPIHNPWLVLIVGGAGLLINVIGLFLFHNHGHGHSHGGGGHGHSHGHSHGAVRNGNSTPSIQTGEMILPNMGNVENGEVAEIEDQGNDMFGSSYLRDAKEIQKFATVIVREKSVELPTCASTDPEKHSLHKKKVTSSAQMNMRAVYLHVLGDALGSVIVIASALCIIYGDGDWTLYVDPAMSLIMVLIIMKSSVPLLKESALILMQTVPTHIKIQEVRERLLEQVEGVLSLHEFHVWQLAGDKIIASAHITCRSMAEYMPIANKVKDFFHNEGIHSTTIQPEFIEDPPKNLELNNCVLGCGEDKECGAQRCCPEAVRQRKKTSDQAGKSGSSSEEVGETSHITNV</sequence>
<dbReference type="GO" id="GO:0010312">
    <property type="term" value="P:detoxification of zinc ion"/>
    <property type="evidence" value="ECO:0007669"/>
    <property type="project" value="TreeGrafter"/>
</dbReference>
<feature type="transmembrane region" description="Helical" evidence="9">
    <location>
        <begin position="43"/>
        <end position="64"/>
    </location>
</feature>
<dbReference type="Proteomes" id="UP001152795">
    <property type="component" value="Unassembled WGS sequence"/>
</dbReference>
<dbReference type="GO" id="GO:0005385">
    <property type="term" value="F:zinc ion transmembrane transporter activity"/>
    <property type="evidence" value="ECO:0007669"/>
    <property type="project" value="TreeGrafter"/>
</dbReference>
<comment type="caution">
    <text evidence="12">The sequence shown here is derived from an EMBL/GenBank/DDBJ whole genome shotgun (WGS) entry which is preliminary data.</text>
</comment>
<proteinExistence type="inferred from homology"/>
<dbReference type="Pfam" id="PF16916">
    <property type="entry name" value="ZT_dimer"/>
    <property type="match status" value="1"/>
</dbReference>
<feature type="transmembrane region" description="Helical" evidence="9">
    <location>
        <begin position="258"/>
        <end position="282"/>
    </location>
</feature>
<evidence type="ECO:0000256" key="3">
    <source>
        <dbReference type="ARBA" id="ARBA00022448"/>
    </source>
</evidence>
<evidence type="ECO:0000313" key="12">
    <source>
        <dbReference type="EMBL" id="CAB4020365.1"/>
    </source>
</evidence>
<evidence type="ECO:0000256" key="4">
    <source>
        <dbReference type="ARBA" id="ARBA00022692"/>
    </source>
</evidence>
<name>A0A6S7IMJ8_PARCT</name>
<organism evidence="12 13">
    <name type="scientific">Paramuricea clavata</name>
    <name type="common">Red gorgonian</name>
    <name type="synonym">Violescent sea-whip</name>
    <dbReference type="NCBI Taxonomy" id="317549"/>
    <lineage>
        <taxon>Eukaryota</taxon>
        <taxon>Metazoa</taxon>
        <taxon>Cnidaria</taxon>
        <taxon>Anthozoa</taxon>
        <taxon>Octocorallia</taxon>
        <taxon>Malacalcyonacea</taxon>
        <taxon>Plexauridae</taxon>
        <taxon>Paramuricea</taxon>
    </lineage>
</organism>
<dbReference type="SUPFAM" id="SSF161111">
    <property type="entry name" value="Cation efflux protein transmembrane domain-like"/>
    <property type="match status" value="1"/>
</dbReference>
<feature type="transmembrane region" description="Helical" evidence="9">
    <location>
        <begin position="15"/>
        <end position="37"/>
    </location>
</feature>
<dbReference type="PANTHER" id="PTHR45820:SF4">
    <property type="entry name" value="ZINC TRANSPORTER 63C, ISOFORM F"/>
    <property type="match status" value="1"/>
</dbReference>
<keyword evidence="5" id="KW-0862">Zinc</keyword>